<proteinExistence type="predicted"/>
<protein>
    <submittedName>
        <fullName evidence="1">Uncharacterized protein</fullName>
    </submittedName>
</protein>
<name>A0A174MVX4_9FIRM</name>
<evidence type="ECO:0000313" key="1">
    <source>
        <dbReference type="EMBL" id="CUP38847.1"/>
    </source>
</evidence>
<dbReference type="EMBL" id="CYZU01000095">
    <property type="protein sequence ID" value="CUP38847.1"/>
    <property type="molecule type" value="Genomic_DNA"/>
</dbReference>
<organism evidence="1 2">
    <name type="scientific">Faecalicatena contorta</name>
    <dbReference type="NCBI Taxonomy" id="39482"/>
    <lineage>
        <taxon>Bacteria</taxon>
        <taxon>Bacillati</taxon>
        <taxon>Bacillota</taxon>
        <taxon>Clostridia</taxon>
        <taxon>Lachnospirales</taxon>
        <taxon>Lachnospiraceae</taxon>
        <taxon>Faecalicatena</taxon>
    </lineage>
</organism>
<reference evidence="1 2" key="1">
    <citation type="submission" date="2015-09" db="EMBL/GenBank/DDBJ databases">
        <authorList>
            <consortium name="Pathogen Informatics"/>
        </authorList>
    </citation>
    <scope>NUCLEOTIDE SEQUENCE [LARGE SCALE GENOMIC DNA]</scope>
    <source>
        <strain evidence="1 2">2789STDY5834876</strain>
    </source>
</reference>
<gene>
    <name evidence="1" type="ORF">ERS852491_05032</name>
</gene>
<sequence>METQEDQLQESGVQDYVNTVELYRKIKHLQTIRLKNEAALNPADLEGKYRVSYERLCESIKQAQMDYRTECTRVVRTLVEILAELAYFDPTDEEYDAIRDFMCNKIKECCNDPLLTGLTATAIERLESEDKDELG</sequence>
<evidence type="ECO:0000313" key="2">
    <source>
        <dbReference type="Proteomes" id="UP000095544"/>
    </source>
</evidence>
<accession>A0A174MVX4</accession>
<dbReference type="STRING" id="39482.ERS852491_05032"/>
<dbReference type="AlphaFoldDB" id="A0A174MVX4"/>
<dbReference type="Proteomes" id="UP000095544">
    <property type="component" value="Unassembled WGS sequence"/>
</dbReference>